<dbReference type="Gene3D" id="3.40.50.300">
    <property type="entry name" value="P-loop containing nucleotide triphosphate hydrolases"/>
    <property type="match status" value="2"/>
</dbReference>
<organism evidence="11 12">
    <name type="scientific">Rhizoctonia solani 123E</name>
    <dbReference type="NCBI Taxonomy" id="1423351"/>
    <lineage>
        <taxon>Eukaryota</taxon>
        <taxon>Fungi</taxon>
        <taxon>Dikarya</taxon>
        <taxon>Basidiomycota</taxon>
        <taxon>Agaricomycotina</taxon>
        <taxon>Agaricomycetes</taxon>
        <taxon>Cantharellales</taxon>
        <taxon>Ceratobasidiaceae</taxon>
        <taxon>Rhizoctonia</taxon>
    </lineage>
</organism>
<evidence type="ECO:0000256" key="4">
    <source>
        <dbReference type="ARBA" id="ARBA00023125"/>
    </source>
</evidence>
<dbReference type="PROSITE" id="PS51194">
    <property type="entry name" value="HELICASE_CTER"/>
    <property type="match status" value="1"/>
</dbReference>
<dbReference type="GO" id="GO:0005737">
    <property type="term" value="C:cytoplasm"/>
    <property type="evidence" value="ECO:0007669"/>
    <property type="project" value="TreeGrafter"/>
</dbReference>
<dbReference type="OrthoDB" id="10261556at2759"/>
<comment type="caution">
    <text evidence="11">The sequence shown here is derived from an EMBL/GenBank/DDBJ whole genome shotgun (WGS) entry which is preliminary data.</text>
</comment>
<evidence type="ECO:0000313" key="11">
    <source>
        <dbReference type="EMBL" id="KEP50437.1"/>
    </source>
</evidence>
<feature type="region of interest" description="Disordered" evidence="8">
    <location>
        <begin position="454"/>
        <end position="485"/>
    </location>
</feature>
<dbReference type="Proteomes" id="UP000027456">
    <property type="component" value="Unassembled WGS sequence"/>
</dbReference>
<keyword evidence="11" id="KW-0378">Hydrolase</keyword>
<evidence type="ECO:0000259" key="9">
    <source>
        <dbReference type="PROSITE" id="PS51192"/>
    </source>
</evidence>
<sequence length="631" mass="70550">MAMLSVPREWSLGQIRQHLKSIAREKFTYGLKGWQDLGAAKLLKGQDVMLLIATGEGKSTVFQLYALARPKDIILVVSPLKMLEENMVENLGNKGFKAVALNPDTISAAKQEGRNLWRECGDGQHQIMFASPELLASKEMDTLLSKRRFQSLLGLIVVDEVHLIPVWGVDFRRAFLAIGSLRSRVLPTTVFLALTATLVPGTAQRMVERTLGLAGERYFLLKRDCARDNLFINLRRIDHSISSAEFKDLDWLLTGSDIRSTEGLKQIPKTIVYTNTVLQGYRATRYLQSRLPSIPDPERAIAIRHLHATTCPDCKQDILTEFTRPAAEGKLRIVFATDAFGCGIDIPDIDRVVNLGTPTTADNGVQRIGRAGRGLEMGEAYIYVGSRLWDATKKQIEAGTPVDNRIRCCEHFQRLLEAHHRGECINKEIATIYGDKIDLEDFSSCGQCSGCVPEATHRSTQSSAPKRKRGPKPVPLVRKAPQRGPGRLTTEIIKQTREELLSLVMDLWLSTPVCQNSHFNGVDAFIPDEKVTLLHKYLRDLDTIDQIRQLLLGWEFWNTHGARLALGVLGIRAKMINQLEATVRKKAEGRRSMQEQLPSPDTDESSDTNSELESLYESESDAAPGEETQSK</sequence>
<evidence type="ECO:0000256" key="2">
    <source>
        <dbReference type="ARBA" id="ARBA00022741"/>
    </source>
</evidence>
<dbReference type="GO" id="GO:0005524">
    <property type="term" value="F:ATP binding"/>
    <property type="evidence" value="ECO:0007669"/>
    <property type="project" value="UniProtKB-KW"/>
</dbReference>
<feature type="region of interest" description="Disordered" evidence="8">
    <location>
        <begin position="585"/>
        <end position="631"/>
    </location>
</feature>
<dbReference type="STRING" id="1423351.A0A074SK65"/>
<keyword evidence="3" id="KW-0067">ATP-binding</keyword>
<comment type="similarity">
    <text evidence="1">Belongs to the helicase family. RecQ subfamily.</text>
</comment>
<dbReference type="GO" id="GO:0009378">
    <property type="term" value="F:four-way junction helicase activity"/>
    <property type="evidence" value="ECO:0007669"/>
    <property type="project" value="TreeGrafter"/>
</dbReference>
<dbReference type="Pfam" id="PF00270">
    <property type="entry name" value="DEAD"/>
    <property type="match status" value="1"/>
</dbReference>
<dbReference type="PANTHER" id="PTHR13710">
    <property type="entry name" value="DNA HELICASE RECQ FAMILY MEMBER"/>
    <property type="match status" value="1"/>
</dbReference>
<evidence type="ECO:0000256" key="6">
    <source>
        <dbReference type="ARBA" id="ARBA00034617"/>
    </source>
</evidence>
<evidence type="ECO:0000256" key="3">
    <source>
        <dbReference type="ARBA" id="ARBA00022840"/>
    </source>
</evidence>
<evidence type="ECO:0000256" key="1">
    <source>
        <dbReference type="ARBA" id="ARBA00005446"/>
    </source>
</evidence>
<keyword evidence="12" id="KW-1185">Reference proteome</keyword>
<keyword evidence="5" id="KW-0413">Isomerase</keyword>
<evidence type="ECO:0000259" key="10">
    <source>
        <dbReference type="PROSITE" id="PS51194"/>
    </source>
</evidence>
<evidence type="ECO:0000256" key="8">
    <source>
        <dbReference type="SAM" id="MobiDB-lite"/>
    </source>
</evidence>
<dbReference type="AlphaFoldDB" id="A0A074SK65"/>
<dbReference type="SMART" id="SM00490">
    <property type="entry name" value="HELICc"/>
    <property type="match status" value="1"/>
</dbReference>
<evidence type="ECO:0000256" key="7">
    <source>
        <dbReference type="ARBA" id="ARBA00034808"/>
    </source>
</evidence>
<dbReference type="PROSITE" id="PS51192">
    <property type="entry name" value="HELICASE_ATP_BIND_1"/>
    <property type="match status" value="1"/>
</dbReference>
<reference evidence="11 12" key="1">
    <citation type="submission" date="2013-12" db="EMBL/GenBank/DDBJ databases">
        <authorList>
            <person name="Cubeta M."/>
            <person name="Pakala S."/>
            <person name="Fedorova N."/>
            <person name="Thomas E."/>
            <person name="Dean R."/>
            <person name="Jabaji S."/>
            <person name="Neate S."/>
            <person name="Toda T."/>
            <person name="Tavantzis S."/>
            <person name="Vilgalys R."/>
            <person name="Bharathan N."/>
            <person name="Pakala S."/>
            <person name="Losada L.S."/>
            <person name="Zafar N."/>
            <person name="Nierman W."/>
        </authorList>
    </citation>
    <scope>NUCLEOTIDE SEQUENCE [LARGE SCALE GENOMIC DNA]</scope>
    <source>
        <strain evidence="11 12">123E</strain>
    </source>
</reference>
<dbReference type="GO" id="GO:0005694">
    <property type="term" value="C:chromosome"/>
    <property type="evidence" value="ECO:0007669"/>
    <property type="project" value="TreeGrafter"/>
</dbReference>
<dbReference type="GO" id="GO:0000724">
    <property type="term" value="P:double-strand break repair via homologous recombination"/>
    <property type="evidence" value="ECO:0007669"/>
    <property type="project" value="TreeGrafter"/>
</dbReference>
<dbReference type="HOGENOM" id="CLU_433560_0_0_1"/>
<comment type="catalytic activity">
    <reaction evidence="6">
        <text>Couples ATP hydrolysis with the unwinding of duplex DNA by translocating in the 3'-5' direction.</text>
        <dbReference type="EC" id="5.6.2.4"/>
    </reaction>
</comment>
<feature type="domain" description="Helicase ATP-binding" evidence="9">
    <location>
        <begin position="39"/>
        <end position="216"/>
    </location>
</feature>
<keyword evidence="4" id="KW-0238">DNA-binding</keyword>
<gene>
    <name evidence="11" type="ORF">V565_080130</name>
</gene>
<name>A0A074SK65_9AGAM</name>
<dbReference type="InterPro" id="IPR001650">
    <property type="entry name" value="Helicase_C-like"/>
</dbReference>
<keyword evidence="11" id="KW-0347">Helicase</keyword>
<dbReference type="SMART" id="SM00487">
    <property type="entry name" value="DEXDc"/>
    <property type="match status" value="1"/>
</dbReference>
<dbReference type="InterPro" id="IPR014001">
    <property type="entry name" value="Helicase_ATP-bd"/>
</dbReference>
<dbReference type="EMBL" id="AZST01000254">
    <property type="protein sequence ID" value="KEP50437.1"/>
    <property type="molecule type" value="Genomic_DNA"/>
</dbReference>
<dbReference type="EC" id="5.6.2.4" evidence="7"/>
<evidence type="ECO:0000256" key="5">
    <source>
        <dbReference type="ARBA" id="ARBA00023235"/>
    </source>
</evidence>
<dbReference type="SUPFAM" id="SSF52540">
    <property type="entry name" value="P-loop containing nucleoside triphosphate hydrolases"/>
    <property type="match status" value="1"/>
</dbReference>
<feature type="domain" description="Helicase C-terminal" evidence="10">
    <location>
        <begin position="259"/>
        <end position="440"/>
    </location>
</feature>
<accession>A0A074SK65</accession>
<dbReference type="PANTHER" id="PTHR13710:SF105">
    <property type="entry name" value="ATP-DEPENDENT DNA HELICASE Q1"/>
    <property type="match status" value="1"/>
</dbReference>
<proteinExistence type="inferred from homology"/>
<evidence type="ECO:0000313" key="12">
    <source>
        <dbReference type="Proteomes" id="UP000027456"/>
    </source>
</evidence>
<dbReference type="Pfam" id="PF00271">
    <property type="entry name" value="Helicase_C"/>
    <property type="match status" value="1"/>
</dbReference>
<keyword evidence="2" id="KW-0547">Nucleotide-binding</keyword>
<dbReference type="GO" id="GO:0043138">
    <property type="term" value="F:3'-5' DNA helicase activity"/>
    <property type="evidence" value="ECO:0007669"/>
    <property type="project" value="UniProtKB-EC"/>
</dbReference>
<protein>
    <recommendedName>
        <fullName evidence="7">DNA 3'-5' helicase</fullName>
        <ecNumber evidence="7">5.6.2.4</ecNumber>
    </recommendedName>
</protein>
<dbReference type="InterPro" id="IPR027417">
    <property type="entry name" value="P-loop_NTPase"/>
</dbReference>
<dbReference type="GO" id="GO:0003677">
    <property type="term" value="F:DNA binding"/>
    <property type="evidence" value="ECO:0007669"/>
    <property type="project" value="UniProtKB-KW"/>
</dbReference>
<dbReference type="InterPro" id="IPR011545">
    <property type="entry name" value="DEAD/DEAH_box_helicase_dom"/>
</dbReference>